<dbReference type="GO" id="GO:0019432">
    <property type="term" value="P:triglyceride biosynthetic process"/>
    <property type="evidence" value="ECO:0007669"/>
    <property type="project" value="UniProtKB-UniPathway"/>
</dbReference>
<dbReference type="UniPathway" id="UPA00282"/>
<name>A0A3B0RED1_9ZZZZ</name>
<feature type="compositionally biased region" description="Basic residues" evidence="7">
    <location>
        <begin position="393"/>
        <end position="402"/>
    </location>
</feature>
<comment type="pathway">
    <text evidence="1">Glycerolipid metabolism; triacylglycerol biosynthesis.</text>
</comment>
<dbReference type="Pfam" id="PF03007">
    <property type="entry name" value="WS_DGAT_cat"/>
    <property type="match status" value="1"/>
</dbReference>
<dbReference type="GO" id="GO:0051701">
    <property type="term" value="P:biological process involved in interaction with host"/>
    <property type="evidence" value="ECO:0007669"/>
    <property type="project" value="TreeGrafter"/>
</dbReference>
<evidence type="ECO:0000256" key="6">
    <source>
        <dbReference type="ARBA" id="ARBA00048109"/>
    </source>
</evidence>
<dbReference type="InterPro" id="IPR009721">
    <property type="entry name" value="O-acyltransferase_WSD1_C"/>
</dbReference>
<proteinExistence type="predicted"/>
<dbReference type="EC" id="2.3.1.20" evidence="3"/>
<feature type="domain" description="O-acyltransferase WSD1-like N-terminal" evidence="8">
    <location>
        <begin position="1"/>
        <end position="165"/>
    </location>
</feature>
<dbReference type="GO" id="GO:0004144">
    <property type="term" value="F:diacylglycerol O-acyltransferase activity"/>
    <property type="evidence" value="ECO:0007669"/>
    <property type="project" value="UniProtKB-EC"/>
</dbReference>
<protein>
    <recommendedName>
        <fullName evidence="3">diacylglycerol O-acyltransferase</fullName>
        <ecNumber evidence="3">2.3.1.20</ecNumber>
    </recommendedName>
</protein>
<evidence type="ECO:0000256" key="2">
    <source>
        <dbReference type="ARBA" id="ARBA00005189"/>
    </source>
</evidence>
<evidence type="ECO:0000259" key="9">
    <source>
        <dbReference type="Pfam" id="PF06974"/>
    </source>
</evidence>
<reference evidence="10" key="1">
    <citation type="submission" date="2018-06" db="EMBL/GenBank/DDBJ databases">
        <authorList>
            <person name="Zhirakovskaya E."/>
        </authorList>
    </citation>
    <scope>NUCLEOTIDE SEQUENCE</scope>
</reference>
<comment type="pathway">
    <text evidence="2">Lipid metabolism.</text>
</comment>
<evidence type="ECO:0000256" key="1">
    <source>
        <dbReference type="ARBA" id="ARBA00004771"/>
    </source>
</evidence>
<dbReference type="GO" id="GO:0005886">
    <property type="term" value="C:plasma membrane"/>
    <property type="evidence" value="ECO:0007669"/>
    <property type="project" value="TreeGrafter"/>
</dbReference>
<dbReference type="GO" id="GO:0071731">
    <property type="term" value="P:response to nitric oxide"/>
    <property type="evidence" value="ECO:0007669"/>
    <property type="project" value="TreeGrafter"/>
</dbReference>
<feature type="non-terminal residue" evidence="10">
    <location>
        <position position="1"/>
    </location>
</feature>
<evidence type="ECO:0000313" key="10">
    <source>
        <dbReference type="EMBL" id="VAV90311.1"/>
    </source>
</evidence>
<keyword evidence="5" id="KW-0012">Acyltransferase</keyword>
<evidence type="ECO:0000256" key="7">
    <source>
        <dbReference type="SAM" id="MobiDB-lite"/>
    </source>
</evidence>
<evidence type="ECO:0000256" key="3">
    <source>
        <dbReference type="ARBA" id="ARBA00013244"/>
    </source>
</evidence>
<dbReference type="EMBL" id="UOEF01000099">
    <property type="protein sequence ID" value="VAV90311.1"/>
    <property type="molecule type" value="Genomic_DNA"/>
</dbReference>
<sequence>PLDMKRPLWEFTVIEGLNNVKGVPKGSFALLHKFHHAAVDGKSGLEMTLALHDMDAKMTPRKFDDIYHPEADPAPLSLLAKAQVNNVVNPVRGFRNLQNLLPIPKRIFDLNRRMKQDEGAKGRAPKTRFNKKISPHRVFDGVDISLADIKKIRTRFPGATVNDVMIATYSGSLRAYLKAKKDLPERTLKIGAPVSVRSDDKKSSAGNQVTMMVVGAGTHLGKAAERLEFVMTETRRSKAMTEAVGARTLMEVSGAMPAGLTAASTKLMVRLGLAENMNPPVNTIVTNVPGPMVPMYFAGAKLVKSFGLGILAEGQGLFHVVTSYNGDVILTFLADREIMPDPQFYRECIEKSFAELMKANPTKKAGAKKKAAPKKKTASKPKKRISVSAATASRKRKKSSKK</sequence>
<gene>
    <name evidence="10" type="ORF">MNBD_ALPHA04-1121</name>
</gene>
<comment type="catalytic activity">
    <reaction evidence="6">
        <text>an acyl-CoA + a 1,2-diacyl-sn-glycerol = a triacyl-sn-glycerol + CoA</text>
        <dbReference type="Rhea" id="RHEA:10868"/>
        <dbReference type="ChEBI" id="CHEBI:17815"/>
        <dbReference type="ChEBI" id="CHEBI:57287"/>
        <dbReference type="ChEBI" id="CHEBI:58342"/>
        <dbReference type="ChEBI" id="CHEBI:64615"/>
        <dbReference type="EC" id="2.3.1.20"/>
    </reaction>
</comment>
<evidence type="ECO:0000256" key="5">
    <source>
        <dbReference type="ARBA" id="ARBA00023315"/>
    </source>
</evidence>
<dbReference type="GO" id="GO:0001666">
    <property type="term" value="P:response to hypoxia"/>
    <property type="evidence" value="ECO:0007669"/>
    <property type="project" value="TreeGrafter"/>
</dbReference>
<evidence type="ECO:0000259" key="8">
    <source>
        <dbReference type="Pfam" id="PF03007"/>
    </source>
</evidence>
<evidence type="ECO:0000256" key="4">
    <source>
        <dbReference type="ARBA" id="ARBA00022679"/>
    </source>
</evidence>
<keyword evidence="4" id="KW-0808">Transferase</keyword>
<accession>A0A3B0RED1</accession>
<dbReference type="Pfam" id="PF06974">
    <property type="entry name" value="WS_DGAT_C"/>
    <property type="match status" value="1"/>
</dbReference>
<dbReference type="PANTHER" id="PTHR31650:SF1">
    <property type="entry name" value="WAX ESTER SYNTHASE_DIACYLGLYCEROL ACYLTRANSFERASE 4-RELATED"/>
    <property type="match status" value="1"/>
</dbReference>
<feature type="domain" description="O-acyltransferase WSD1 C-terminal" evidence="9">
    <location>
        <begin position="206"/>
        <end position="356"/>
    </location>
</feature>
<organism evidence="10">
    <name type="scientific">hydrothermal vent metagenome</name>
    <dbReference type="NCBI Taxonomy" id="652676"/>
    <lineage>
        <taxon>unclassified sequences</taxon>
        <taxon>metagenomes</taxon>
        <taxon>ecological metagenomes</taxon>
    </lineage>
</organism>
<dbReference type="InterPro" id="IPR004255">
    <property type="entry name" value="O-acyltransferase_WSD1_N"/>
</dbReference>
<feature type="region of interest" description="Disordered" evidence="7">
    <location>
        <begin position="360"/>
        <end position="402"/>
    </location>
</feature>
<dbReference type="AlphaFoldDB" id="A0A3B0RED1"/>
<dbReference type="PANTHER" id="PTHR31650">
    <property type="entry name" value="O-ACYLTRANSFERASE (WSD1-LIKE) FAMILY PROTEIN"/>
    <property type="match status" value="1"/>
</dbReference>
<dbReference type="InterPro" id="IPR045034">
    <property type="entry name" value="O-acyltransferase_WSD1-like"/>
</dbReference>
<feature type="compositionally biased region" description="Basic residues" evidence="7">
    <location>
        <begin position="365"/>
        <end position="385"/>
    </location>
</feature>